<name>A0ACA9SLD6_9GLOM</name>
<gene>
    <name evidence="1" type="ORF">RPERSI_LOCUS32258</name>
</gene>
<proteinExistence type="predicted"/>
<dbReference type="EMBL" id="CAJVQC010133682">
    <property type="protein sequence ID" value="CAG8842299.1"/>
    <property type="molecule type" value="Genomic_DNA"/>
</dbReference>
<sequence length="52" mass="5862">LTVASLVVIPSGIAFIDIYWCYYILELYLLDSVFVGNDGLLLIVFVGDSVYW</sequence>
<feature type="non-terminal residue" evidence="1">
    <location>
        <position position="1"/>
    </location>
</feature>
<accession>A0ACA9SLD6</accession>
<organism evidence="1 2">
    <name type="scientific">Racocetra persica</name>
    <dbReference type="NCBI Taxonomy" id="160502"/>
    <lineage>
        <taxon>Eukaryota</taxon>
        <taxon>Fungi</taxon>
        <taxon>Fungi incertae sedis</taxon>
        <taxon>Mucoromycota</taxon>
        <taxon>Glomeromycotina</taxon>
        <taxon>Glomeromycetes</taxon>
        <taxon>Diversisporales</taxon>
        <taxon>Gigasporaceae</taxon>
        <taxon>Racocetra</taxon>
    </lineage>
</organism>
<evidence type="ECO:0000313" key="2">
    <source>
        <dbReference type="Proteomes" id="UP000789920"/>
    </source>
</evidence>
<reference evidence="1" key="1">
    <citation type="submission" date="2021-06" db="EMBL/GenBank/DDBJ databases">
        <authorList>
            <person name="Kallberg Y."/>
            <person name="Tangrot J."/>
            <person name="Rosling A."/>
        </authorList>
    </citation>
    <scope>NUCLEOTIDE SEQUENCE</scope>
    <source>
        <strain evidence="1">MA461A</strain>
    </source>
</reference>
<keyword evidence="2" id="KW-1185">Reference proteome</keyword>
<evidence type="ECO:0000313" key="1">
    <source>
        <dbReference type="EMBL" id="CAG8842299.1"/>
    </source>
</evidence>
<comment type="caution">
    <text evidence="1">The sequence shown here is derived from an EMBL/GenBank/DDBJ whole genome shotgun (WGS) entry which is preliminary data.</text>
</comment>
<protein>
    <submittedName>
        <fullName evidence="1">30804_t:CDS:1</fullName>
    </submittedName>
</protein>
<dbReference type="Proteomes" id="UP000789920">
    <property type="component" value="Unassembled WGS sequence"/>
</dbReference>